<evidence type="ECO:0000313" key="2">
    <source>
        <dbReference type="EMBL" id="KAK8030113.1"/>
    </source>
</evidence>
<evidence type="ECO:0000313" key="3">
    <source>
        <dbReference type="Proteomes" id="UP001444661"/>
    </source>
</evidence>
<protein>
    <recommendedName>
        <fullName evidence="1">2EXR domain-containing protein</fullName>
    </recommendedName>
</protein>
<dbReference type="EMBL" id="JAQQWK010000010">
    <property type="protein sequence ID" value="KAK8030113.1"/>
    <property type="molecule type" value="Genomic_DNA"/>
</dbReference>
<organism evidence="2 3">
    <name type="scientific">Apiospora rasikravindrae</name>
    <dbReference type="NCBI Taxonomy" id="990691"/>
    <lineage>
        <taxon>Eukaryota</taxon>
        <taxon>Fungi</taxon>
        <taxon>Dikarya</taxon>
        <taxon>Ascomycota</taxon>
        <taxon>Pezizomycotina</taxon>
        <taxon>Sordariomycetes</taxon>
        <taxon>Xylariomycetidae</taxon>
        <taxon>Amphisphaeriales</taxon>
        <taxon>Apiosporaceae</taxon>
        <taxon>Apiospora</taxon>
    </lineage>
</organism>
<dbReference type="Pfam" id="PF20150">
    <property type="entry name" value="2EXR"/>
    <property type="match status" value="1"/>
</dbReference>
<dbReference type="Proteomes" id="UP001444661">
    <property type="component" value="Unassembled WGS sequence"/>
</dbReference>
<evidence type="ECO:0000259" key="1">
    <source>
        <dbReference type="Pfam" id="PF20150"/>
    </source>
</evidence>
<sequence length="298" mass="34098">MDLPSFTRLPLELQIEVWQHALLADSKERLVPLHGRHVVPHRGLASPFLAVNAVSRAEARRFYTVAVPVRDLPLFDAAAPCFAWRRAARVRDAGVVYLDPVRDMFVTGLDFAPQFAEKPLTPQQVHDENDGSGDAEEEVKIFTVRPITEALPAQTCREIQNVVLAGWDATGEYQRETEVVEYSKRVAERLWNRSIFSGSRTWRHLWMGKRHDKQKDPCPLYRLVAGEKLSKEASCARVLMLLLKQQEKGEDGEQRGRLGSAIETWTVMERRDGGARRWRTGRMTWTILKGKGCRWQDL</sequence>
<dbReference type="InterPro" id="IPR045518">
    <property type="entry name" value="2EXR"/>
</dbReference>
<comment type="caution">
    <text evidence="2">The sequence shown here is derived from an EMBL/GenBank/DDBJ whole genome shotgun (WGS) entry which is preliminary data.</text>
</comment>
<keyword evidence="3" id="KW-1185">Reference proteome</keyword>
<proteinExistence type="predicted"/>
<name>A0ABR1SE58_9PEZI</name>
<reference evidence="2 3" key="1">
    <citation type="submission" date="2023-01" db="EMBL/GenBank/DDBJ databases">
        <title>Analysis of 21 Apiospora genomes using comparative genomics revels a genus with tremendous synthesis potential of carbohydrate active enzymes and secondary metabolites.</title>
        <authorList>
            <person name="Sorensen T."/>
        </authorList>
    </citation>
    <scope>NUCLEOTIDE SEQUENCE [LARGE SCALE GENOMIC DNA]</scope>
    <source>
        <strain evidence="2 3">CBS 33761</strain>
    </source>
</reference>
<feature type="domain" description="2EXR" evidence="1">
    <location>
        <begin position="4"/>
        <end position="104"/>
    </location>
</feature>
<accession>A0ABR1SE58</accession>
<gene>
    <name evidence="2" type="ORF">PG993_011404</name>
</gene>